<evidence type="ECO:0000256" key="1">
    <source>
        <dbReference type="ARBA" id="ARBA00001946"/>
    </source>
</evidence>
<gene>
    <name evidence="7" type="primary">chbG</name>
    <name evidence="7" type="ORF">EMA8858_01357</name>
</gene>
<evidence type="ECO:0000259" key="6">
    <source>
        <dbReference type="Pfam" id="PF00144"/>
    </source>
</evidence>
<keyword evidence="3 7" id="KW-0378">Hydrolase</keyword>
<dbReference type="EMBL" id="CAKLPY010000001">
    <property type="protein sequence ID" value="CAH0995237.1"/>
    <property type="molecule type" value="Genomic_DNA"/>
</dbReference>
<keyword evidence="2" id="KW-0479">Metal-binding</keyword>
<dbReference type="InterPro" id="IPR006879">
    <property type="entry name" value="YdjC-like"/>
</dbReference>
<evidence type="ECO:0000256" key="2">
    <source>
        <dbReference type="ARBA" id="ARBA00022723"/>
    </source>
</evidence>
<dbReference type="InterPro" id="IPR050789">
    <property type="entry name" value="Diverse_Enzym_Activities"/>
</dbReference>
<dbReference type="InterPro" id="IPR001466">
    <property type="entry name" value="Beta-lactam-related"/>
</dbReference>
<dbReference type="Pfam" id="PF00144">
    <property type="entry name" value="Beta-lactamase"/>
    <property type="match status" value="1"/>
</dbReference>
<dbReference type="Pfam" id="PF04794">
    <property type="entry name" value="YdjC"/>
    <property type="match status" value="1"/>
</dbReference>
<comment type="cofactor">
    <cofactor evidence="1">
        <name>Mg(2+)</name>
        <dbReference type="ChEBI" id="CHEBI:18420"/>
    </cofactor>
</comment>
<protein>
    <submittedName>
        <fullName evidence="7">Chitooligosaccharide deacetylase</fullName>
        <ecNumber evidence="7">3.5.1.105</ecNumber>
    </submittedName>
</protein>
<dbReference type="GO" id="GO:0036311">
    <property type="term" value="F:chitin disaccharide deacetylase activity"/>
    <property type="evidence" value="ECO:0007669"/>
    <property type="project" value="UniProtKB-EC"/>
</dbReference>
<proteinExistence type="predicted"/>
<dbReference type="Gene3D" id="3.20.20.370">
    <property type="entry name" value="Glycoside hydrolase/deacetylase"/>
    <property type="match status" value="1"/>
</dbReference>
<accession>A0ABN8EQS9</accession>
<dbReference type="InterPro" id="IPR011330">
    <property type="entry name" value="Glyco_hydro/deAcase_b/a-brl"/>
</dbReference>
<keyword evidence="5" id="KW-0119">Carbohydrate metabolism</keyword>
<reference evidence="7" key="1">
    <citation type="submission" date="2021-12" db="EMBL/GenBank/DDBJ databases">
        <authorList>
            <person name="Rodrigo-Torres L."/>
            <person name="Arahal R. D."/>
            <person name="Lucena T."/>
        </authorList>
    </citation>
    <scope>NUCLEOTIDE SEQUENCE</scope>
    <source>
        <strain evidence="7">CECT 8858</strain>
    </source>
</reference>
<dbReference type="InterPro" id="IPR012338">
    <property type="entry name" value="Beta-lactam/transpept-like"/>
</dbReference>
<dbReference type="EC" id="3.5.1.105" evidence="7"/>
<evidence type="ECO:0000256" key="5">
    <source>
        <dbReference type="ARBA" id="ARBA00023277"/>
    </source>
</evidence>
<feature type="domain" description="Beta-lactamase-related" evidence="6">
    <location>
        <begin position="75"/>
        <end position="345"/>
    </location>
</feature>
<keyword evidence="4" id="KW-0460">Magnesium</keyword>
<comment type="caution">
    <text evidence="7">The sequence shown here is derived from an EMBL/GenBank/DDBJ whole genome shotgun (WGS) entry which is preliminary data.</text>
</comment>
<dbReference type="CDD" id="cd10802">
    <property type="entry name" value="YdjC_TTHB029_like"/>
    <property type="match status" value="1"/>
</dbReference>
<organism evidence="7 8">
    <name type="scientific">Emticicia aquatica</name>
    <dbReference type="NCBI Taxonomy" id="1681835"/>
    <lineage>
        <taxon>Bacteria</taxon>
        <taxon>Pseudomonadati</taxon>
        <taxon>Bacteroidota</taxon>
        <taxon>Cytophagia</taxon>
        <taxon>Cytophagales</taxon>
        <taxon>Leadbetterellaceae</taxon>
        <taxon>Emticicia</taxon>
    </lineage>
</organism>
<dbReference type="Gene3D" id="3.40.710.10">
    <property type="entry name" value="DD-peptidase/beta-lactamase superfamily"/>
    <property type="match status" value="1"/>
</dbReference>
<evidence type="ECO:0000256" key="3">
    <source>
        <dbReference type="ARBA" id="ARBA00022801"/>
    </source>
</evidence>
<dbReference type="SUPFAM" id="SSF88713">
    <property type="entry name" value="Glycoside hydrolase/deacetylase"/>
    <property type="match status" value="1"/>
</dbReference>
<name>A0ABN8EQS9_9BACT</name>
<dbReference type="PANTHER" id="PTHR43283">
    <property type="entry name" value="BETA-LACTAMASE-RELATED"/>
    <property type="match status" value="1"/>
</dbReference>
<dbReference type="SUPFAM" id="SSF56601">
    <property type="entry name" value="beta-lactamase/transpeptidase-like"/>
    <property type="match status" value="1"/>
</dbReference>
<sequence>MAFLFRKCLTLINKYSILLQIMKKIIFLLLWSSILFAQKSNSLPRSTPEAEGVSSEGIINFLNAASKSKHEFHSFMLIRHGKVVAETWWNPYRNDLKHTMYSVSKSFTATAIGFAVAEKKLFVEDKVISFFPNDLPINVSPYLADLKIKDLLSMSVGHAKENIAMIGSDNWVKEFLNTPIVNQPGTKFLYNSPATYTLSAIIQKVTGQKVIDYLKPRLFTPLGIDGIDWEIDPKGINTGGWGLRLKTEDMAKFGQLFLQKGMWKGKQILPASWVDEATSTKIMQNPNASQAVKDSSDWLQGYCYQMWRSRNNGFRADGANGQFIIVLPDQDAVIVTTAESTDMQSEFNLIWKHILPALTQKKLQANPNTLAKLKELTTSLALPISPKNNISTLESSISGKNYGIISNNKTIENVSFEFKNDICQLSLKTDSVIHTIPFGNGSWETSETTKFGPYLVAAAKANRVGLQPFKVAGSYHWKDEKTLELTLRYIESPHTETIVCNFEEDKISIDFQNIFNKNSKREILKGVLSNISPNSPKLIIRGDDMGYSHSGNEALIKCFKEGIQTSIEIIVPSPWFPEAVKMLEQNPKTDVGLHFAITSEWDNVKWRPLTDCSSLRNADGYFYPMLFHNNNYPNQAIMDNNWKIDDIEKELKAQIEMALKYIPRLSHISGHMGSTAFAPEVKEMARKVAKKYNLKMVDVESVKDNNINYVGFDFKNKTTDERIQGFISMLDKLEAGKNYVFVEHPGLDNEELRAIYHIGYEDVAKGRQDVTNIFTSEKVKEAIIKRGIKLVSYKDLLN</sequence>
<keyword evidence="8" id="KW-1185">Reference proteome</keyword>
<evidence type="ECO:0000313" key="8">
    <source>
        <dbReference type="Proteomes" id="UP000837932"/>
    </source>
</evidence>
<dbReference type="PANTHER" id="PTHR43283:SF7">
    <property type="entry name" value="BETA-LACTAMASE-RELATED DOMAIN-CONTAINING PROTEIN"/>
    <property type="match status" value="1"/>
</dbReference>
<evidence type="ECO:0000256" key="4">
    <source>
        <dbReference type="ARBA" id="ARBA00022842"/>
    </source>
</evidence>
<evidence type="ECO:0000313" key="7">
    <source>
        <dbReference type="EMBL" id="CAH0995237.1"/>
    </source>
</evidence>
<dbReference type="Proteomes" id="UP000837932">
    <property type="component" value="Unassembled WGS sequence"/>
</dbReference>